<dbReference type="EMBL" id="JAUQSY010000016">
    <property type="protein sequence ID" value="MDO7877063.1"/>
    <property type="molecule type" value="Genomic_DNA"/>
</dbReference>
<evidence type="ECO:0008006" key="3">
    <source>
        <dbReference type="Google" id="ProtNLM"/>
    </source>
</evidence>
<name>A0ABT9BKK2_9BACT</name>
<sequence length="209" mass="23506">MYRPDHSIARLVQYLGLTQVDLAGYLGVSRDQLAGYASDRHSLPMLPNLYLVHLCGKVPPAVLNDPAYRARRLWPADEPLSLAEVLDPAAPGGPLQVGPLRLRMLECKLQAHRVRLEIARASRKLAQALARQQLLPALRADPGFPDSLRDEAREARRQRWLDWLAQDTESQLRAYDRTAQALRVLRAEALESEEARLQALLDTLPPESE</sequence>
<keyword evidence="2" id="KW-1185">Reference proteome</keyword>
<gene>
    <name evidence="1" type="ORF">Q5H93_20125</name>
</gene>
<evidence type="ECO:0000313" key="1">
    <source>
        <dbReference type="EMBL" id="MDO7877063.1"/>
    </source>
</evidence>
<evidence type="ECO:0000313" key="2">
    <source>
        <dbReference type="Proteomes" id="UP001176429"/>
    </source>
</evidence>
<accession>A0ABT9BKK2</accession>
<organism evidence="1 2">
    <name type="scientific">Hymenobacter aranciens</name>
    <dbReference type="NCBI Taxonomy" id="3063996"/>
    <lineage>
        <taxon>Bacteria</taxon>
        <taxon>Pseudomonadati</taxon>
        <taxon>Bacteroidota</taxon>
        <taxon>Cytophagia</taxon>
        <taxon>Cytophagales</taxon>
        <taxon>Hymenobacteraceae</taxon>
        <taxon>Hymenobacter</taxon>
    </lineage>
</organism>
<dbReference type="Proteomes" id="UP001176429">
    <property type="component" value="Unassembled WGS sequence"/>
</dbReference>
<proteinExistence type="predicted"/>
<reference evidence="1" key="1">
    <citation type="submission" date="2023-07" db="EMBL/GenBank/DDBJ databases">
        <authorList>
            <person name="Kim M.K."/>
        </authorList>
    </citation>
    <scope>NUCLEOTIDE SEQUENCE</scope>
    <source>
        <strain evidence="1">ASUV-10-1</strain>
    </source>
</reference>
<dbReference type="RefSeq" id="WP_305008468.1">
    <property type="nucleotide sequence ID" value="NZ_JAUQSY010000016.1"/>
</dbReference>
<protein>
    <recommendedName>
        <fullName evidence="3">XRE family transcriptional regulator</fullName>
    </recommendedName>
</protein>
<comment type="caution">
    <text evidence="1">The sequence shown here is derived from an EMBL/GenBank/DDBJ whole genome shotgun (WGS) entry which is preliminary data.</text>
</comment>